<dbReference type="Pfam" id="PF03860">
    <property type="entry name" value="Csp"/>
    <property type="match status" value="1"/>
</dbReference>
<dbReference type="RefSeq" id="WP_220162355.1">
    <property type="nucleotide sequence ID" value="NZ_CP080507.1"/>
</dbReference>
<evidence type="ECO:0000313" key="2">
    <source>
        <dbReference type="Proteomes" id="UP000825051"/>
    </source>
</evidence>
<dbReference type="KEGG" id="ole:K0B96_00030"/>
<dbReference type="PANTHER" id="PTHR37310">
    <property type="entry name" value="CYTOPLASMIC PROTEIN-RELATED"/>
    <property type="match status" value="1"/>
</dbReference>
<dbReference type="Gene3D" id="1.20.1270.360">
    <property type="match status" value="1"/>
</dbReference>
<reference evidence="1" key="1">
    <citation type="submission" date="2021-08" db="EMBL/GenBank/DDBJ databases">
        <title>Genome of a novel bacterium of the phylum Verrucomicrobia, Oleiharenicola sp. KSB-15.</title>
        <authorList>
            <person name="Chung J.-H."/>
            <person name="Ahn J.-H."/>
            <person name="Yoon Y."/>
            <person name="Kim D.-Y."/>
            <person name="An S.-H."/>
            <person name="Park I."/>
            <person name="Yeon J."/>
        </authorList>
    </citation>
    <scope>NUCLEOTIDE SEQUENCE</scope>
    <source>
        <strain evidence="1">KSB-15</strain>
    </source>
</reference>
<evidence type="ECO:0000313" key="1">
    <source>
        <dbReference type="EMBL" id="QYM79037.1"/>
    </source>
</evidence>
<organism evidence="1 2">
    <name type="scientific">Horticoccus luteus</name>
    <dbReference type="NCBI Taxonomy" id="2862869"/>
    <lineage>
        <taxon>Bacteria</taxon>
        <taxon>Pseudomonadati</taxon>
        <taxon>Verrucomicrobiota</taxon>
        <taxon>Opitutia</taxon>
        <taxon>Opitutales</taxon>
        <taxon>Opitutaceae</taxon>
        <taxon>Horticoccus</taxon>
    </lineage>
</organism>
<dbReference type="InterPro" id="IPR005560">
    <property type="entry name" value="Csp_YhjQ"/>
</dbReference>
<proteinExistence type="predicted"/>
<protein>
    <recommendedName>
        <fullName evidence="3">Ferredoxin</fullName>
    </recommendedName>
</protein>
<name>A0A8F9TWV7_9BACT</name>
<keyword evidence="2" id="KW-1185">Reference proteome</keyword>
<dbReference type="PANTHER" id="PTHR37310:SF1">
    <property type="entry name" value="CYTOPLASMIC PROTEIN"/>
    <property type="match status" value="1"/>
</dbReference>
<sequence>MANAAPAAPSPVVIDACTHCAALCLHAANIELSGAAAATAARVRLLLGCHTLAQATAGLIALQVAKSAIVSGVCASLCEEVVRQCEEAAADQPHLAAAIDACRACAKVCHEVAAARVSASSPPFPKA</sequence>
<dbReference type="AlphaFoldDB" id="A0A8F9TWV7"/>
<accession>A0A8F9TWV7</accession>
<dbReference type="Proteomes" id="UP000825051">
    <property type="component" value="Chromosome"/>
</dbReference>
<dbReference type="EMBL" id="CP080507">
    <property type="protein sequence ID" value="QYM79037.1"/>
    <property type="molecule type" value="Genomic_DNA"/>
</dbReference>
<gene>
    <name evidence="1" type="ORF">K0B96_00030</name>
</gene>
<evidence type="ECO:0008006" key="3">
    <source>
        <dbReference type="Google" id="ProtNLM"/>
    </source>
</evidence>